<feature type="domain" description="DUF4046" evidence="1">
    <location>
        <begin position="97"/>
        <end position="171"/>
    </location>
</feature>
<dbReference type="InterPro" id="IPR025119">
    <property type="entry name" value="DUF4046"/>
</dbReference>
<gene>
    <name evidence="2" type="ORF">BK138_34320</name>
</gene>
<dbReference type="Proteomes" id="UP000187172">
    <property type="component" value="Unassembled WGS sequence"/>
</dbReference>
<accession>A0A1R1DYU2</accession>
<reference evidence="2 3" key="1">
    <citation type="submission" date="2016-11" db="EMBL/GenBank/DDBJ databases">
        <title>Paenibacillus species isolates.</title>
        <authorList>
            <person name="Beno S.M."/>
        </authorList>
    </citation>
    <scope>NUCLEOTIDE SEQUENCE [LARGE SCALE GENOMIC DNA]</scope>
    <source>
        <strain evidence="2 3">FSL R5-0378</strain>
    </source>
</reference>
<protein>
    <recommendedName>
        <fullName evidence="1">DUF4046 domain-containing protein</fullName>
    </recommendedName>
</protein>
<evidence type="ECO:0000313" key="2">
    <source>
        <dbReference type="EMBL" id="OMF44725.1"/>
    </source>
</evidence>
<proteinExistence type="predicted"/>
<dbReference type="EMBL" id="MRTP01000025">
    <property type="protein sequence ID" value="OMF44725.1"/>
    <property type="molecule type" value="Genomic_DNA"/>
</dbReference>
<comment type="caution">
    <text evidence="2">The sequence shown here is derived from an EMBL/GenBank/DDBJ whole genome shotgun (WGS) entry which is preliminary data.</text>
</comment>
<dbReference type="AlphaFoldDB" id="A0A1R1DYU2"/>
<organism evidence="2 3">
    <name type="scientific">Paenibacillus rhizosphaerae</name>
    <dbReference type="NCBI Taxonomy" id="297318"/>
    <lineage>
        <taxon>Bacteria</taxon>
        <taxon>Bacillati</taxon>
        <taxon>Bacillota</taxon>
        <taxon>Bacilli</taxon>
        <taxon>Bacillales</taxon>
        <taxon>Paenibacillaceae</taxon>
        <taxon>Paenibacillus</taxon>
    </lineage>
</organism>
<name>A0A1R1DYU2_9BACL</name>
<dbReference type="RefSeq" id="WP_076176886.1">
    <property type="nucleotide sequence ID" value="NZ_MRTP01000025.1"/>
</dbReference>
<sequence>MNRFESEVISLFHEIQQGKRGRFPNHYFAGDQGKQLLITLTRYIIEKHLNIPMEEIPQKITADLLWKNRLKPPAALHGLNFMELIELVYPNQFFPWEFKQVSYGYWMGEEGRERATKTVKYVVEEIEKIPIADLPQRINTDFFKRNRLISIMDMFGSSPYQVVEAIYPGLFQPWQFANVPLNCWKNATFIKQSMDQLLFHDLKFQNYQEALTKIKKEHFFEYRRSGLFIRAFRSSLQSVRKWISQQMACASGVN</sequence>
<keyword evidence="3" id="KW-1185">Reference proteome</keyword>
<evidence type="ECO:0000259" key="1">
    <source>
        <dbReference type="Pfam" id="PF13255"/>
    </source>
</evidence>
<feature type="domain" description="DUF4046" evidence="1">
    <location>
        <begin position="8"/>
        <end position="92"/>
    </location>
</feature>
<evidence type="ECO:0000313" key="3">
    <source>
        <dbReference type="Proteomes" id="UP000187172"/>
    </source>
</evidence>
<dbReference type="Pfam" id="PF13255">
    <property type="entry name" value="DUF4046"/>
    <property type="match status" value="2"/>
</dbReference>